<dbReference type="InterPro" id="IPR039315">
    <property type="entry name" value="CheW"/>
</dbReference>
<dbReference type="PANTHER" id="PTHR22617">
    <property type="entry name" value="CHEMOTAXIS SENSOR HISTIDINE KINASE-RELATED"/>
    <property type="match status" value="1"/>
</dbReference>
<sequence length="152" mass="16565">MLLTFKIDDWTCGIDIDAVEKTYRAAALTSLPDPPHAVLGILDIRGAVLPVVSLRRRFSLPDKALSPTDCFIVARTPQRPVVLVADALGEVFAPDAAALHPAEHLMPALAYLTGVVSTRQGLILIQDLEKLLSLEETAQLDLAMRDYEHDAI</sequence>
<keyword evidence="3" id="KW-1185">Reference proteome</keyword>
<dbReference type="SUPFAM" id="SSF50341">
    <property type="entry name" value="CheW-like"/>
    <property type="match status" value="1"/>
</dbReference>
<dbReference type="InterPro" id="IPR036061">
    <property type="entry name" value="CheW-like_dom_sf"/>
</dbReference>
<dbReference type="RefSeq" id="WP_109014262.1">
    <property type="nucleotide sequence ID" value="NZ_BDOQ01000002.1"/>
</dbReference>
<evidence type="ECO:0000313" key="2">
    <source>
        <dbReference type="EMBL" id="GBG13053.1"/>
    </source>
</evidence>
<dbReference type="Proteomes" id="UP000245081">
    <property type="component" value="Unassembled WGS sequence"/>
</dbReference>
<evidence type="ECO:0000259" key="1">
    <source>
        <dbReference type="PROSITE" id="PS50851"/>
    </source>
</evidence>
<name>A0A2R5F823_9PROT</name>
<dbReference type="Gene3D" id="2.40.50.180">
    <property type="entry name" value="CheA-289, Domain 4"/>
    <property type="match status" value="1"/>
</dbReference>
<feature type="domain" description="CheW-like" evidence="1">
    <location>
        <begin position="1"/>
        <end position="137"/>
    </location>
</feature>
<proteinExistence type="predicted"/>
<reference evidence="2 3" key="1">
    <citation type="journal article" date="2018" name="Environ. Microbiol.">
        <title>Isolation and genomic characterization of Novimethylophilus kurashikiensis gen. nov. sp. nov., a new lanthanide-dependent methylotrophic species of Methylophilaceae.</title>
        <authorList>
            <person name="Lv H."/>
            <person name="Sahin N."/>
            <person name="Tani A."/>
        </authorList>
    </citation>
    <scope>NUCLEOTIDE SEQUENCE [LARGE SCALE GENOMIC DNA]</scope>
    <source>
        <strain evidence="2 3">La2-4</strain>
    </source>
</reference>
<dbReference type="EMBL" id="BDOQ01000002">
    <property type="protein sequence ID" value="GBG13053.1"/>
    <property type="molecule type" value="Genomic_DNA"/>
</dbReference>
<evidence type="ECO:0000313" key="3">
    <source>
        <dbReference type="Proteomes" id="UP000245081"/>
    </source>
</evidence>
<protein>
    <submittedName>
        <fullName evidence="2">Purine-binding chemotaxis protein CheW</fullName>
    </submittedName>
</protein>
<dbReference type="Gene3D" id="2.30.30.40">
    <property type="entry name" value="SH3 Domains"/>
    <property type="match status" value="1"/>
</dbReference>
<comment type="caution">
    <text evidence="2">The sequence shown here is derived from an EMBL/GenBank/DDBJ whole genome shotgun (WGS) entry which is preliminary data.</text>
</comment>
<dbReference type="PANTHER" id="PTHR22617:SF23">
    <property type="entry name" value="CHEMOTAXIS PROTEIN CHEW"/>
    <property type="match status" value="1"/>
</dbReference>
<gene>
    <name evidence="2" type="primary">cheW</name>
    <name evidence="2" type="ORF">NMK_0591</name>
</gene>
<dbReference type="GO" id="GO:0005829">
    <property type="term" value="C:cytosol"/>
    <property type="evidence" value="ECO:0007669"/>
    <property type="project" value="TreeGrafter"/>
</dbReference>
<dbReference type="GO" id="GO:0006935">
    <property type="term" value="P:chemotaxis"/>
    <property type="evidence" value="ECO:0007669"/>
    <property type="project" value="InterPro"/>
</dbReference>
<accession>A0A2R5F823</accession>
<dbReference type="OrthoDB" id="9806105at2"/>
<dbReference type="AlphaFoldDB" id="A0A2R5F823"/>
<dbReference type="PROSITE" id="PS50851">
    <property type="entry name" value="CHEW"/>
    <property type="match status" value="1"/>
</dbReference>
<dbReference type="Pfam" id="PF01584">
    <property type="entry name" value="CheW"/>
    <property type="match status" value="1"/>
</dbReference>
<dbReference type="SMART" id="SM00260">
    <property type="entry name" value="CheW"/>
    <property type="match status" value="1"/>
</dbReference>
<dbReference type="InterPro" id="IPR002545">
    <property type="entry name" value="CheW-lke_dom"/>
</dbReference>
<organism evidence="2 3">
    <name type="scientific">Novimethylophilus kurashikiensis</name>
    <dbReference type="NCBI Taxonomy" id="1825523"/>
    <lineage>
        <taxon>Bacteria</taxon>
        <taxon>Pseudomonadati</taxon>
        <taxon>Pseudomonadota</taxon>
        <taxon>Betaproteobacteria</taxon>
        <taxon>Nitrosomonadales</taxon>
        <taxon>Methylophilaceae</taxon>
        <taxon>Novimethylophilus</taxon>
    </lineage>
</organism>
<dbReference type="GO" id="GO:0007165">
    <property type="term" value="P:signal transduction"/>
    <property type="evidence" value="ECO:0007669"/>
    <property type="project" value="InterPro"/>
</dbReference>